<accession>A0A3N0V8A1</accession>
<dbReference type="GO" id="GO:0006753">
    <property type="term" value="P:nucleoside phosphate metabolic process"/>
    <property type="evidence" value="ECO:0007669"/>
    <property type="project" value="TreeGrafter"/>
</dbReference>
<gene>
    <name evidence="3" type="ORF">ED208_11435</name>
</gene>
<dbReference type="GO" id="GO:0019693">
    <property type="term" value="P:ribose phosphate metabolic process"/>
    <property type="evidence" value="ECO:0007669"/>
    <property type="project" value="TreeGrafter"/>
</dbReference>
<dbReference type="Gene3D" id="3.90.79.10">
    <property type="entry name" value="Nucleoside Triphosphate Pyrophosphohydrolase"/>
    <property type="match status" value="1"/>
</dbReference>
<dbReference type="PANTHER" id="PTHR11839">
    <property type="entry name" value="UDP/ADP-SUGAR PYROPHOSPHATASE"/>
    <property type="match status" value="1"/>
</dbReference>
<protein>
    <submittedName>
        <fullName evidence="3">NUDIX hydrolase</fullName>
    </submittedName>
</protein>
<dbReference type="PANTHER" id="PTHR11839:SF1">
    <property type="entry name" value="ADP-SUGAR PYROPHOSPHATASE"/>
    <property type="match status" value="1"/>
</dbReference>
<proteinExistence type="predicted"/>
<feature type="domain" description="Nudix hydrolase" evidence="2">
    <location>
        <begin position="26"/>
        <end position="163"/>
    </location>
</feature>
<reference evidence="3 4" key="1">
    <citation type="submission" date="2018-10" db="EMBL/GenBank/DDBJ databases">
        <authorList>
            <person name="Chen W.-M."/>
        </authorList>
    </citation>
    <scope>NUCLEOTIDE SEQUENCE [LARGE SCALE GENOMIC DNA]</scope>
    <source>
        <strain evidence="3 4">THS-13</strain>
    </source>
</reference>
<dbReference type="Pfam" id="PF00293">
    <property type="entry name" value="NUDIX"/>
    <property type="match status" value="1"/>
</dbReference>
<dbReference type="GO" id="GO:0047631">
    <property type="term" value="F:ADP-ribose diphosphatase activity"/>
    <property type="evidence" value="ECO:0007669"/>
    <property type="project" value="TreeGrafter"/>
</dbReference>
<name>A0A3N0V8A1_9GAMM</name>
<keyword evidence="1 3" id="KW-0378">Hydrolase</keyword>
<evidence type="ECO:0000259" key="2">
    <source>
        <dbReference type="PROSITE" id="PS51462"/>
    </source>
</evidence>
<evidence type="ECO:0000256" key="1">
    <source>
        <dbReference type="ARBA" id="ARBA00022801"/>
    </source>
</evidence>
<dbReference type="PROSITE" id="PS51462">
    <property type="entry name" value="NUDIX"/>
    <property type="match status" value="1"/>
</dbReference>
<organism evidence="3 4">
    <name type="scientific">Stagnimonas aquatica</name>
    <dbReference type="NCBI Taxonomy" id="2689987"/>
    <lineage>
        <taxon>Bacteria</taxon>
        <taxon>Pseudomonadati</taxon>
        <taxon>Pseudomonadota</taxon>
        <taxon>Gammaproteobacteria</taxon>
        <taxon>Nevskiales</taxon>
        <taxon>Nevskiaceae</taxon>
        <taxon>Stagnimonas</taxon>
    </lineage>
</organism>
<dbReference type="AlphaFoldDB" id="A0A3N0V8A1"/>
<dbReference type="InParanoid" id="A0A3N0V8A1"/>
<dbReference type="CDD" id="cd03424">
    <property type="entry name" value="NUDIX_ADPRase_Nudt5_UGPPase_Nudt14"/>
    <property type="match status" value="1"/>
</dbReference>
<dbReference type="InterPro" id="IPR000086">
    <property type="entry name" value="NUDIX_hydrolase_dom"/>
</dbReference>
<dbReference type="Proteomes" id="UP000282106">
    <property type="component" value="Unassembled WGS sequence"/>
</dbReference>
<sequence length="174" mass="19059">MIRTLHKGEFLELKRDRHWEYVSRVNARGAVVIIAVTPARELVLVEQTRIPQQCKTIELPAGIVGDADSPEGESFEDAALREMLEETGFRGSEAFLLTQGPTAAGLTSEQLTLVGIRGLVREHAGGGVGDEDISVHLVPLDGAHDWLERKRAEGLRVEPRVYAGLYFANGAQFA</sequence>
<evidence type="ECO:0000313" key="4">
    <source>
        <dbReference type="Proteomes" id="UP000282106"/>
    </source>
</evidence>
<dbReference type="EMBL" id="RJVO01000005">
    <property type="protein sequence ID" value="ROH89020.1"/>
    <property type="molecule type" value="Genomic_DNA"/>
</dbReference>
<comment type="caution">
    <text evidence="3">The sequence shown here is derived from an EMBL/GenBank/DDBJ whole genome shotgun (WGS) entry which is preliminary data.</text>
</comment>
<dbReference type="FunCoup" id="A0A3N0V8A1">
    <property type="interactions" value="361"/>
</dbReference>
<dbReference type="InterPro" id="IPR015797">
    <property type="entry name" value="NUDIX_hydrolase-like_dom_sf"/>
</dbReference>
<evidence type="ECO:0000313" key="3">
    <source>
        <dbReference type="EMBL" id="ROH89020.1"/>
    </source>
</evidence>
<dbReference type="SUPFAM" id="SSF55811">
    <property type="entry name" value="Nudix"/>
    <property type="match status" value="1"/>
</dbReference>
<dbReference type="RefSeq" id="WP_123212042.1">
    <property type="nucleotide sequence ID" value="NZ_RJVO01000005.1"/>
</dbReference>
<keyword evidence="4" id="KW-1185">Reference proteome</keyword>